<keyword evidence="2" id="KW-0548">Nucleotidyltransferase</keyword>
<dbReference type="Proteomes" id="UP000299102">
    <property type="component" value="Unassembled WGS sequence"/>
</dbReference>
<dbReference type="InterPro" id="IPR000477">
    <property type="entry name" value="RT_dom"/>
</dbReference>
<proteinExistence type="predicted"/>
<keyword evidence="2" id="KW-0695">RNA-directed DNA polymerase</keyword>
<protein>
    <submittedName>
        <fullName evidence="2">Probable RNA-directed DNA polymerase from transposon BS</fullName>
    </submittedName>
</protein>
<evidence type="ECO:0000313" key="2">
    <source>
        <dbReference type="EMBL" id="GBP55068.1"/>
    </source>
</evidence>
<evidence type="ECO:0000313" key="3">
    <source>
        <dbReference type="Proteomes" id="UP000299102"/>
    </source>
</evidence>
<evidence type="ECO:0000259" key="1">
    <source>
        <dbReference type="PROSITE" id="PS50878"/>
    </source>
</evidence>
<dbReference type="SUPFAM" id="SSF56672">
    <property type="entry name" value="DNA/RNA polymerases"/>
    <property type="match status" value="1"/>
</dbReference>
<dbReference type="GO" id="GO:0003964">
    <property type="term" value="F:RNA-directed DNA polymerase activity"/>
    <property type="evidence" value="ECO:0007669"/>
    <property type="project" value="UniProtKB-KW"/>
</dbReference>
<dbReference type="EMBL" id="BGZK01000660">
    <property type="protein sequence ID" value="GBP55068.1"/>
    <property type="molecule type" value="Genomic_DNA"/>
</dbReference>
<dbReference type="Pfam" id="PF00078">
    <property type="entry name" value="RVT_1"/>
    <property type="match status" value="1"/>
</dbReference>
<name>A0A4C1WUG6_EUMVA</name>
<dbReference type="PROSITE" id="PS50878">
    <property type="entry name" value="RT_POL"/>
    <property type="match status" value="1"/>
</dbReference>
<dbReference type="InterPro" id="IPR043502">
    <property type="entry name" value="DNA/RNA_pol_sf"/>
</dbReference>
<organism evidence="2 3">
    <name type="scientific">Eumeta variegata</name>
    <name type="common">Bagworm moth</name>
    <name type="synonym">Eumeta japonica</name>
    <dbReference type="NCBI Taxonomy" id="151549"/>
    <lineage>
        <taxon>Eukaryota</taxon>
        <taxon>Metazoa</taxon>
        <taxon>Ecdysozoa</taxon>
        <taxon>Arthropoda</taxon>
        <taxon>Hexapoda</taxon>
        <taxon>Insecta</taxon>
        <taxon>Pterygota</taxon>
        <taxon>Neoptera</taxon>
        <taxon>Endopterygota</taxon>
        <taxon>Lepidoptera</taxon>
        <taxon>Glossata</taxon>
        <taxon>Ditrysia</taxon>
        <taxon>Tineoidea</taxon>
        <taxon>Psychidae</taxon>
        <taxon>Oiketicinae</taxon>
        <taxon>Eumeta</taxon>
    </lineage>
</organism>
<gene>
    <name evidence="2" type="primary">RTase</name>
    <name evidence="2" type="ORF">EVAR_46364_1</name>
</gene>
<dbReference type="AlphaFoldDB" id="A0A4C1WUG6"/>
<dbReference type="STRING" id="151549.A0A4C1WUG6"/>
<keyword evidence="3" id="KW-1185">Reference proteome</keyword>
<comment type="caution">
    <text evidence="2">The sequence shown here is derived from an EMBL/GenBank/DDBJ whole genome shotgun (WGS) entry which is preliminary data.</text>
</comment>
<reference evidence="2 3" key="1">
    <citation type="journal article" date="2019" name="Commun. Biol.">
        <title>The bagworm genome reveals a unique fibroin gene that provides high tensile strength.</title>
        <authorList>
            <person name="Kono N."/>
            <person name="Nakamura H."/>
            <person name="Ohtoshi R."/>
            <person name="Tomita M."/>
            <person name="Numata K."/>
            <person name="Arakawa K."/>
        </authorList>
    </citation>
    <scope>NUCLEOTIDE SEQUENCE [LARGE SCALE GENOMIC DNA]</scope>
</reference>
<feature type="domain" description="Reverse transcriptase" evidence="1">
    <location>
        <begin position="1"/>
        <end position="100"/>
    </location>
</feature>
<accession>A0A4C1WUG6</accession>
<sequence>MRPIGAGVPQGSTLSPLLYSANVNDIPRPSTGVQLAFFADDTALYLRSNCIGNILPRLQRAIDELTQWLRLWRIDVNPDKKAADAPWYVKNSVFHRHIELQTISKFMKDASECFFDIANSHPNSFLVSAVSYEPPPPHHFCRRPRNILIDPPNNLTVEVEKLIEVNKMANE</sequence>
<dbReference type="OrthoDB" id="6627393at2759"/>
<keyword evidence="2" id="KW-0808">Transferase</keyword>